<keyword evidence="7" id="KW-0270">Exopolysaccharide synthesis</keyword>
<dbReference type="AlphaFoldDB" id="A0A7W6F2M9"/>
<dbReference type="Pfam" id="PF02397">
    <property type="entry name" value="Bac_transf"/>
    <property type="match status" value="1"/>
</dbReference>
<gene>
    <name evidence="10" type="ORF">GGR48_001326</name>
</gene>
<dbReference type="PANTHER" id="PTHR30576:SF0">
    <property type="entry name" value="UNDECAPRENYL-PHOSPHATE N-ACETYLGALACTOSAMINYL 1-PHOSPHATE TRANSFERASE-RELATED"/>
    <property type="match status" value="1"/>
</dbReference>
<feature type="transmembrane region" description="Helical" evidence="8">
    <location>
        <begin position="62"/>
        <end position="81"/>
    </location>
</feature>
<dbReference type="GO" id="GO:0016780">
    <property type="term" value="F:phosphotransferase activity, for other substituted phosphate groups"/>
    <property type="evidence" value="ECO:0007669"/>
    <property type="project" value="TreeGrafter"/>
</dbReference>
<sequence>MQYVSFSRVDDTPQAGAGKRTATRALRLRFYAAILTLDAFAVMLGIGIASQLRFDVALSSEAITLIAGLIPLFCFLDLGNLRPDYLNDWRRSILSMVIALAKAVLLLLFFGFILHAIGQASRLLFGYGIALTLGIAIVLRAGIVALSTKTFRGGAVNHVLLLDGVSMDMPAGQSVIEVERIDADTFNDPYLLDQLARRFADVDQLSVACRPERRRNWAMALKGISVRADILIPELDELGSVGQALVAGSSTILVSTNPLSPYDRILKRGVDLLLAAIALAFLAPLLILVAIAVKLDSPGPVFFRQQRVGYGNRLFLMYKFRSMRVETSDAKGGRSASRDDDRITRVGRIIRATSIDELPQLLNVLRGEMSVVGPRPHALGSLAGDQLFWHVDARYHHRHACKPGLTGLAQVRGFRGATHKREDLVSRLQADLEYLNNWSIWRDILIMLSTVRVIVHRNAY</sequence>
<proteinExistence type="inferred from homology"/>
<keyword evidence="3 10" id="KW-0808">Transferase</keyword>
<keyword evidence="5 8" id="KW-1133">Transmembrane helix</keyword>
<evidence type="ECO:0000256" key="6">
    <source>
        <dbReference type="ARBA" id="ARBA00023136"/>
    </source>
</evidence>
<dbReference type="GO" id="GO:0000271">
    <property type="term" value="P:polysaccharide biosynthetic process"/>
    <property type="evidence" value="ECO:0007669"/>
    <property type="project" value="UniProtKB-KW"/>
</dbReference>
<comment type="caution">
    <text evidence="10">The sequence shown here is derived from an EMBL/GenBank/DDBJ whole genome shotgun (WGS) entry which is preliminary data.</text>
</comment>
<feature type="transmembrane region" description="Helical" evidence="8">
    <location>
        <begin position="124"/>
        <end position="146"/>
    </location>
</feature>
<keyword evidence="6 8" id="KW-0472">Membrane</keyword>
<evidence type="ECO:0000259" key="9">
    <source>
        <dbReference type="Pfam" id="PF02397"/>
    </source>
</evidence>
<evidence type="ECO:0000256" key="1">
    <source>
        <dbReference type="ARBA" id="ARBA00004141"/>
    </source>
</evidence>
<evidence type="ECO:0000256" key="4">
    <source>
        <dbReference type="ARBA" id="ARBA00022692"/>
    </source>
</evidence>
<dbReference type="Proteomes" id="UP000538670">
    <property type="component" value="Unassembled WGS sequence"/>
</dbReference>
<protein>
    <submittedName>
        <fullName evidence="10">Exopolysaccharide biosynthesis polyprenyl glycosylphosphotransferase</fullName>
    </submittedName>
</protein>
<evidence type="ECO:0000256" key="8">
    <source>
        <dbReference type="SAM" id="Phobius"/>
    </source>
</evidence>
<evidence type="ECO:0000313" key="10">
    <source>
        <dbReference type="EMBL" id="MBB3878907.1"/>
    </source>
</evidence>
<dbReference type="InterPro" id="IPR003362">
    <property type="entry name" value="Bact_transf"/>
</dbReference>
<feature type="transmembrane region" description="Helical" evidence="8">
    <location>
        <begin position="28"/>
        <end position="50"/>
    </location>
</feature>
<keyword evidence="11" id="KW-1185">Reference proteome</keyword>
<evidence type="ECO:0000256" key="2">
    <source>
        <dbReference type="ARBA" id="ARBA00006464"/>
    </source>
</evidence>
<feature type="transmembrane region" description="Helical" evidence="8">
    <location>
        <begin position="93"/>
        <end position="118"/>
    </location>
</feature>
<dbReference type="NCBIfam" id="TIGR03025">
    <property type="entry name" value="EPS_sugtrans"/>
    <property type="match status" value="1"/>
</dbReference>
<evidence type="ECO:0000256" key="3">
    <source>
        <dbReference type="ARBA" id="ARBA00022679"/>
    </source>
</evidence>
<organism evidence="10 11">
    <name type="scientific">Sphingomonas pseudosanguinis</name>
    <dbReference type="NCBI Taxonomy" id="413712"/>
    <lineage>
        <taxon>Bacteria</taxon>
        <taxon>Pseudomonadati</taxon>
        <taxon>Pseudomonadota</taxon>
        <taxon>Alphaproteobacteria</taxon>
        <taxon>Sphingomonadales</taxon>
        <taxon>Sphingomonadaceae</taxon>
        <taxon>Sphingomonas</taxon>
    </lineage>
</organism>
<feature type="transmembrane region" description="Helical" evidence="8">
    <location>
        <begin position="272"/>
        <end position="293"/>
    </location>
</feature>
<keyword evidence="4 8" id="KW-0812">Transmembrane</keyword>
<dbReference type="InterPro" id="IPR017475">
    <property type="entry name" value="EPS_sugar_tfrase"/>
</dbReference>
<feature type="domain" description="Bacterial sugar transferase" evidence="9">
    <location>
        <begin position="267"/>
        <end position="455"/>
    </location>
</feature>
<reference evidence="10 11" key="1">
    <citation type="submission" date="2020-08" db="EMBL/GenBank/DDBJ databases">
        <title>Genomic Encyclopedia of Type Strains, Phase IV (KMG-IV): sequencing the most valuable type-strain genomes for metagenomic binning, comparative biology and taxonomic classification.</title>
        <authorList>
            <person name="Goeker M."/>
        </authorList>
    </citation>
    <scope>NUCLEOTIDE SEQUENCE [LARGE SCALE GENOMIC DNA]</scope>
    <source>
        <strain evidence="10 11">DSM 19512</strain>
    </source>
</reference>
<comment type="subcellular location">
    <subcellularLocation>
        <location evidence="1">Membrane</location>
        <topology evidence="1">Multi-pass membrane protein</topology>
    </subcellularLocation>
</comment>
<name>A0A7W6F2M9_9SPHN</name>
<dbReference type="PANTHER" id="PTHR30576">
    <property type="entry name" value="COLANIC BIOSYNTHESIS UDP-GLUCOSE LIPID CARRIER TRANSFERASE"/>
    <property type="match status" value="1"/>
</dbReference>
<evidence type="ECO:0000256" key="7">
    <source>
        <dbReference type="ARBA" id="ARBA00023169"/>
    </source>
</evidence>
<evidence type="ECO:0000313" key="11">
    <source>
        <dbReference type="Proteomes" id="UP000538670"/>
    </source>
</evidence>
<dbReference type="GO" id="GO:0016020">
    <property type="term" value="C:membrane"/>
    <property type="evidence" value="ECO:0007669"/>
    <property type="project" value="UniProtKB-SubCell"/>
</dbReference>
<evidence type="ECO:0000256" key="5">
    <source>
        <dbReference type="ARBA" id="ARBA00022989"/>
    </source>
</evidence>
<dbReference type="EMBL" id="JACIDH010000003">
    <property type="protein sequence ID" value="MBB3878907.1"/>
    <property type="molecule type" value="Genomic_DNA"/>
</dbReference>
<accession>A0A7W6F2M9</accession>
<comment type="similarity">
    <text evidence="2">Belongs to the bacterial sugar transferase family.</text>
</comment>
<dbReference type="RefSeq" id="WP_183951082.1">
    <property type="nucleotide sequence ID" value="NZ_JACIDH010000003.1"/>
</dbReference>